<reference evidence="2 4" key="1">
    <citation type="submission" date="2015-11" db="EMBL/GenBank/DDBJ databases">
        <title>Genomic analysis of 38 Legionella species identifies large and diverse effector repertoires.</title>
        <authorList>
            <person name="Burstein D."/>
            <person name="Amaro F."/>
            <person name="Zusman T."/>
            <person name="Lifshitz Z."/>
            <person name="Cohen O."/>
            <person name="Gilbert J.A."/>
            <person name="Pupko T."/>
            <person name="Shuman H.A."/>
            <person name="Segal G."/>
        </authorList>
    </citation>
    <scope>NUCLEOTIDE SEQUENCE [LARGE SCALE GENOMIC DNA]</scope>
    <source>
        <strain evidence="2 4">SC-18-C9</strain>
    </source>
</reference>
<feature type="transmembrane region" description="Helical" evidence="1">
    <location>
        <begin position="20"/>
        <end position="53"/>
    </location>
</feature>
<keyword evidence="4" id="KW-1185">Reference proteome</keyword>
<dbReference type="EMBL" id="LNYZ01000013">
    <property type="protein sequence ID" value="KTD77543.1"/>
    <property type="molecule type" value="Genomic_DNA"/>
</dbReference>
<keyword evidence="1" id="KW-1133">Transmembrane helix</keyword>
<evidence type="ECO:0000313" key="4">
    <source>
        <dbReference type="Proteomes" id="UP000054820"/>
    </source>
</evidence>
<gene>
    <name evidence="2" type="ORF">Lstg_1900</name>
    <name evidence="3" type="ORF">NCTC11991_01454</name>
</gene>
<dbReference type="STRING" id="460.Lstg_1900"/>
<dbReference type="EMBL" id="UGOY01000001">
    <property type="protein sequence ID" value="STY22853.1"/>
    <property type="molecule type" value="Genomic_DNA"/>
</dbReference>
<evidence type="ECO:0008006" key="6">
    <source>
        <dbReference type="Google" id="ProtNLM"/>
    </source>
</evidence>
<organism evidence="3 5">
    <name type="scientific">Legionella steigerwaltii</name>
    <dbReference type="NCBI Taxonomy" id="460"/>
    <lineage>
        <taxon>Bacteria</taxon>
        <taxon>Pseudomonadati</taxon>
        <taxon>Pseudomonadota</taxon>
        <taxon>Gammaproteobacteria</taxon>
        <taxon>Legionellales</taxon>
        <taxon>Legionellaceae</taxon>
        <taxon>Legionella</taxon>
    </lineage>
</organism>
<evidence type="ECO:0000313" key="3">
    <source>
        <dbReference type="EMBL" id="STY22853.1"/>
    </source>
</evidence>
<protein>
    <recommendedName>
        <fullName evidence="6">Transmembrane protein</fullName>
    </recommendedName>
</protein>
<dbReference type="Proteomes" id="UP000255110">
    <property type="component" value="Unassembled WGS sequence"/>
</dbReference>
<dbReference type="AlphaFoldDB" id="A0A378L7Q5"/>
<keyword evidence="1" id="KW-0472">Membrane</keyword>
<name>A0A378L7Q5_9GAMM</name>
<dbReference type="Proteomes" id="UP000054820">
    <property type="component" value="Unassembled WGS sequence"/>
</dbReference>
<reference evidence="3 5" key="2">
    <citation type="submission" date="2018-06" db="EMBL/GenBank/DDBJ databases">
        <authorList>
            <consortium name="Pathogen Informatics"/>
            <person name="Doyle S."/>
        </authorList>
    </citation>
    <scope>NUCLEOTIDE SEQUENCE [LARGE SCALE GENOMIC DNA]</scope>
    <source>
        <strain evidence="3 5">NCTC11991</strain>
    </source>
</reference>
<evidence type="ECO:0000313" key="5">
    <source>
        <dbReference type="Proteomes" id="UP000255110"/>
    </source>
</evidence>
<sequence length="101" mass="11399">MLTPKILDYIKYSIKRFLRYLLIGTFAGCVTFLPLFLTVILPFLIQVSCVLALHDLIMAKVTGTFLPSFTPMYAYLLSWTFTIAIGLFLLILIYLAITGAL</sequence>
<keyword evidence="1" id="KW-0812">Transmembrane</keyword>
<feature type="transmembrane region" description="Helical" evidence="1">
    <location>
        <begin position="73"/>
        <end position="97"/>
    </location>
</feature>
<evidence type="ECO:0000313" key="2">
    <source>
        <dbReference type="EMBL" id="KTD77543.1"/>
    </source>
</evidence>
<proteinExistence type="predicted"/>
<accession>A0A378L7Q5</accession>
<evidence type="ECO:0000256" key="1">
    <source>
        <dbReference type="SAM" id="Phobius"/>
    </source>
</evidence>